<evidence type="ECO:0000313" key="2">
    <source>
        <dbReference type="Proteomes" id="UP000193926"/>
    </source>
</evidence>
<evidence type="ECO:0000313" key="1">
    <source>
        <dbReference type="EMBL" id="OSQ44943.1"/>
    </source>
</evidence>
<dbReference type="AlphaFoldDB" id="A0A1X4NDJ5"/>
<name>A0A1X4NDJ5_9RHOB</name>
<dbReference type="OrthoDB" id="8453778at2"/>
<proteinExistence type="predicted"/>
<dbReference type="EMBL" id="JFKC01000028">
    <property type="protein sequence ID" value="OSQ44943.1"/>
    <property type="molecule type" value="Genomic_DNA"/>
</dbReference>
<keyword evidence="2" id="KW-1185">Reference proteome</keyword>
<reference evidence="1 2" key="1">
    <citation type="submission" date="2014-03" db="EMBL/GenBank/DDBJ databases">
        <title>The draft genome sequence of Marivita geojedonensis KCTC 23882.</title>
        <authorList>
            <person name="Lai Q."/>
            <person name="Shao Z."/>
        </authorList>
    </citation>
    <scope>NUCLEOTIDE SEQUENCE [LARGE SCALE GENOMIC DNA]</scope>
    <source>
        <strain evidence="1 2">DPG-138</strain>
    </source>
</reference>
<comment type="caution">
    <text evidence="1">The sequence shown here is derived from an EMBL/GenBank/DDBJ whole genome shotgun (WGS) entry which is preliminary data.</text>
</comment>
<organism evidence="1 2">
    <name type="scientific">Marivita geojedonensis</name>
    <dbReference type="NCBI Taxonomy" id="1123756"/>
    <lineage>
        <taxon>Bacteria</taxon>
        <taxon>Pseudomonadati</taxon>
        <taxon>Pseudomonadota</taxon>
        <taxon>Alphaproteobacteria</taxon>
        <taxon>Rhodobacterales</taxon>
        <taxon>Roseobacteraceae</taxon>
        <taxon>Marivita</taxon>
    </lineage>
</organism>
<dbReference type="STRING" id="1123756.MGEO_18550"/>
<protein>
    <submittedName>
        <fullName evidence="1">Uncharacterized protein</fullName>
    </submittedName>
</protein>
<sequence length="149" mass="16643">MAAQPYDEAEIDDEDTIIRRVPAHQIVWTENGGPRRGRISSAVYAKSSGPREGMSVDIEALMIENDVDPTDYVTSEEFPGAVSFSAAEIRSLELTVGYDPIKDDPNLPDNPYHGEVWRKTEARRFTGAQSKGLQNAAKWYVEIEDVDLK</sequence>
<dbReference type="Proteomes" id="UP000193926">
    <property type="component" value="Unassembled WGS sequence"/>
</dbReference>
<accession>A0A1X4NDJ5</accession>
<gene>
    <name evidence="1" type="ORF">MGEO_18550</name>
</gene>